<accession>A0A9Q3J258</accession>
<name>A0A9Q3J258_9BASI</name>
<dbReference type="AlphaFoldDB" id="A0A9Q3J258"/>
<sequence>MPCVNNIQQAQAWKNLKWANCQEGNENCLCLTFSLFIDWFNPRGNKQEGKQESMGFLLLTCLNLPPKLCHKPAYSFVFGVIPGPNSPNTIMISNILKPLVDQLLVLKDGVKIPTFSQPQGINIYVQLLPLIGDLVTIHKTSGVASHSGTHFCPWCDSQLPNLQLMKLGTTRNGFTILKAAQDCKDAITLTEQDDLRKKMVYDGVN</sequence>
<dbReference type="InterPro" id="IPR004242">
    <property type="entry name" value="Transposase_21"/>
</dbReference>
<protein>
    <submittedName>
        <fullName evidence="1">Uncharacterized protein</fullName>
    </submittedName>
</protein>
<evidence type="ECO:0000313" key="1">
    <source>
        <dbReference type="EMBL" id="MBW0554079.1"/>
    </source>
</evidence>
<gene>
    <name evidence="1" type="ORF">O181_093794</name>
</gene>
<dbReference type="OrthoDB" id="3039677at2759"/>
<proteinExistence type="predicted"/>
<dbReference type="Pfam" id="PF02992">
    <property type="entry name" value="Transposase_21"/>
    <property type="match status" value="1"/>
</dbReference>
<evidence type="ECO:0000313" key="2">
    <source>
        <dbReference type="Proteomes" id="UP000765509"/>
    </source>
</evidence>
<keyword evidence="2" id="KW-1185">Reference proteome</keyword>
<dbReference type="Proteomes" id="UP000765509">
    <property type="component" value="Unassembled WGS sequence"/>
</dbReference>
<reference evidence="1" key="1">
    <citation type="submission" date="2021-03" db="EMBL/GenBank/DDBJ databases">
        <title>Draft genome sequence of rust myrtle Austropuccinia psidii MF-1, a brazilian biotype.</title>
        <authorList>
            <person name="Quecine M.C."/>
            <person name="Pachon D.M.R."/>
            <person name="Bonatelli M.L."/>
            <person name="Correr F.H."/>
            <person name="Franceschini L.M."/>
            <person name="Leite T.F."/>
            <person name="Margarido G.R.A."/>
            <person name="Almeida C.A."/>
            <person name="Ferrarezi J.A."/>
            <person name="Labate C.A."/>
        </authorList>
    </citation>
    <scope>NUCLEOTIDE SEQUENCE</scope>
    <source>
        <strain evidence="1">MF-1</strain>
    </source>
</reference>
<organism evidence="1 2">
    <name type="scientific">Austropuccinia psidii MF-1</name>
    <dbReference type="NCBI Taxonomy" id="1389203"/>
    <lineage>
        <taxon>Eukaryota</taxon>
        <taxon>Fungi</taxon>
        <taxon>Dikarya</taxon>
        <taxon>Basidiomycota</taxon>
        <taxon>Pucciniomycotina</taxon>
        <taxon>Pucciniomycetes</taxon>
        <taxon>Pucciniales</taxon>
        <taxon>Sphaerophragmiaceae</taxon>
        <taxon>Austropuccinia</taxon>
    </lineage>
</organism>
<dbReference type="EMBL" id="AVOT02060644">
    <property type="protein sequence ID" value="MBW0554079.1"/>
    <property type="molecule type" value="Genomic_DNA"/>
</dbReference>
<comment type="caution">
    <text evidence="1">The sequence shown here is derived from an EMBL/GenBank/DDBJ whole genome shotgun (WGS) entry which is preliminary data.</text>
</comment>